<evidence type="ECO:0000313" key="12">
    <source>
        <dbReference type="Proteomes" id="UP000053989"/>
    </source>
</evidence>
<dbReference type="STRING" id="1036808.A0A0C3A6S6"/>
<keyword evidence="2 7" id="KW-0378">Hydrolase</keyword>
<proteinExistence type="inferred from homology"/>
<keyword evidence="12" id="KW-1185">Reference proteome</keyword>
<evidence type="ECO:0000256" key="8">
    <source>
        <dbReference type="RuleBase" id="RU004453"/>
    </source>
</evidence>
<dbReference type="Gene3D" id="3.10.50.10">
    <property type="match status" value="1"/>
</dbReference>
<dbReference type="GO" id="GO:0000272">
    <property type="term" value="P:polysaccharide catabolic process"/>
    <property type="evidence" value="ECO:0007669"/>
    <property type="project" value="UniProtKB-KW"/>
</dbReference>
<dbReference type="InterPro" id="IPR029070">
    <property type="entry name" value="Chitinase_insertion_sf"/>
</dbReference>
<dbReference type="Gene3D" id="3.20.20.80">
    <property type="entry name" value="Glycosidases"/>
    <property type="match status" value="1"/>
</dbReference>
<feature type="signal peptide" evidence="9">
    <location>
        <begin position="1"/>
        <end position="18"/>
    </location>
</feature>
<accession>A0A0C3A6S6</accession>
<comment type="catalytic activity">
    <reaction evidence="1">
        <text>Random endo-hydrolysis of N-acetyl-beta-D-glucosaminide (1-&gt;4)-beta-linkages in chitin and chitodextrins.</text>
        <dbReference type="EC" id="3.2.1.14"/>
    </reaction>
</comment>
<dbReference type="AlphaFoldDB" id="A0A0C3A6S6"/>
<feature type="domain" description="GH18" evidence="10">
    <location>
        <begin position="32"/>
        <end position="411"/>
    </location>
</feature>
<gene>
    <name evidence="11" type="ORF">SCLCIDRAFT_103072</name>
</gene>
<dbReference type="SUPFAM" id="SSF54556">
    <property type="entry name" value="Chitinase insertion domain"/>
    <property type="match status" value="1"/>
</dbReference>
<evidence type="ECO:0000256" key="3">
    <source>
        <dbReference type="ARBA" id="ARBA00023024"/>
    </source>
</evidence>
<evidence type="ECO:0000256" key="4">
    <source>
        <dbReference type="ARBA" id="ARBA00023277"/>
    </source>
</evidence>
<dbReference type="PROSITE" id="PS01095">
    <property type="entry name" value="GH18_1"/>
    <property type="match status" value="1"/>
</dbReference>
<dbReference type="InterPro" id="IPR050314">
    <property type="entry name" value="Glycosyl_Hydrlase_18"/>
</dbReference>
<evidence type="ECO:0000256" key="2">
    <source>
        <dbReference type="ARBA" id="ARBA00022801"/>
    </source>
</evidence>
<evidence type="ECO:0000256" key="9">
    <source>
        <dbReference type="SAM" id="SignalP"/>
    </source>
</evidence>
<dbReference type="PROSITE" id="PS51910">
    <property type="entry name" value="GH18_2"/>
    <property type="match status" value="1"/>
</dbReference>
<dbReference type="EMBL" id="KN822006">
    <property type="protein sequence ID" value="KIM69388.1"/>
    <property type="molecule type" value="Genomic_DNA"/>
</dbReference>
<dbReference type="PANTHER" id="PTHR11177:SF392">
    <property type="entry name" value="HAP41P"/>
    <property type="match status" value="1"/>
</dbReference>
<reference evidence="11 12" key="1">
    <citation type="submission" date="2014-04" db="EMBL/GenBank/DDBJ databases">
        <authorList>
            <consortium name="DOE Joint Genome Institute"/>
            <person name="Kuo A."/>
            <person name="Kohler A."/>
            <person name="Nagy L.G."/>
            <person name="Floudas D."/>
            <person name="Copeland A."/>
            <person name="Barry K.W."/>
            <person name="Cichocki N."/>
            <person name="Veneault-Fourrey C."/>
            <person name="LaButti K."/>
            <person name="Lindquist E.A."/>
            <person name="Lipzen A."/>
            <person name="Lundell T."/>
            <person name="Morin E."/>
            <person name="Murat C."/>
            <person name="Sun H."/>
            <person name="Tunlid A."/>
            <person name="Henrissat B."/>
            <person name="Grigoriev I.V."/>
            <person name="Hibbett D.S."/>
            <person name="Martin F."/>
            <person name="Nordberg H.P."/>
            <person name="Cantor M.N."/>
            <person name="Hua S.X."/>
        </authorList>
    </citation>
    <scope>NUCLEOTIDE SEQUENCE [LARGE SCALE GENOMIC DNA]</scope>
    <source>
        <strain evidence="11 12">Foug A</strain>
    </source>
</reference>
<dbReference type="InterPro" id="IPR017853">
    <property type="entry name" value="GH"/>
</dbReference>
<keyword evidence="3" id="KW-0146">Chitin degradation</keyword>
<evidence type="ECO:0000256" key="6">
    <source>
        <dbReference type="ARBA" id="ARBA00023326"/>
    </source>
</evidence>
<dbReference type="InterPro" id="IPR001223">
    <property type="entry name" value="Glyco_hydro18_cat"/>
</dbReference>
<name>A0A0C3A6S6_9AGAM</name>
<dbReference type="GO" id="GO:0005576">
    <property type="term" value="C:extracellular region"/>
    <property type="evidence" value="ECO:0007669"/>
    <property type="project" value="TreeGrafter"/>
</dbReference>
<evidence type="ECO:0000313" key="11">
    <source>
        <dbReference type="EMBL" id="KIM69388.1"/>
    </source>
</evidence>
<dbReference type="InParanoid" id="A0A0C3A6S6"/>
<evidence type="ECO:0000256" key="5">
    <source>
        <dbReference type="ARBA" id="ARBA00023295"/>
    </source>
</evidence>
<keyword evidence="9" id="KW-0732">Signal</keyword>
<dbReference type="OrthoDB" id="73875at2759"/>
<keyword evidence="6" id="KW-0624">Polysaccharide degradation</keyword>
<evidence type="ECO:0000256" key="7">
    <source>
        <dbReference type="RuleBase" id="RU000489"/>
    </source>
</evidence>
<dbReference type="GO" id="GO:0008843">
    <property type="term" value="F:endochitinase activity"/>
    <property type="evidence" value="ECO:0007669"/>
    <property type="project" value="UniProtKB-EC"/>
</dbReference>
<dbReference type="InterPro" id="IPR001579">
    <property type="entry name" value="Glyco_hydro_18_chit_AS"/>
</dbReference>
<dbReference type="HOGENOM" id="CLU_002833_6_1_1"/>
<dbReference type="PANTHER" id="PTHR11177">
    <property type="entry name" value="CHITINASE"/>
    <property type="match status" value="1"/>
</dbReference>
<dbReference type="GO" id="GO:0008061">
    <property type="term" value="F:chitin binding"/>
    <property type="evidence" value="ECO:0007669"/>
    <property type="project" value="InterPro"/>
</dbReference>
<dbReference type="GO" id="GO:0006032">
    <property type="term" value="P:chitin catabolic process"/>
    <property type="evidence" value="ECO:0007669"/>
    <property type="project" value="UniProtKB-KW"/>
</dbReference>
<evidence type="ECO:0000259" key="10">
    <source>
        <dbReference type="PROSITE" id="PS51910"/>
    </source>
</evidence>
<dbReference type="Pfam" id="PF00704">
    <property type="entry name" value="Glyco_hydro_18"/>
    <property type="match status" value="1"/>
</dbReference>
<protein>
    <submittedName>
        <fullName evidence="11">Glycoside hydrolase family 18 protein</fullName>
    </submittedName>
</protein>
<comment type="similarity">
    <text evidence="8">Belongs to the glycosyl hydrolase 18 family.</text>
</comment>
<dbReference type="Proteomes" id="UP000053989">
    <property type="component" value="Unassembled WGS sequence"/>
</dbReference>
<evidence type="ECO:0000256" key="1">
    <source>
        <dbReference type="ARBA" id="ARBA00000822"/>
    </source>
</evidence>
<dbReference type="SMART" id="SM00636">
    <property type="entry name" value="Glyco_18"/>
    <property type="match status" value="1"/>
</dbReference>
<sequence>MKPSRGLSLLALLPLALAAPPSSASSSASSGRVSMGWFADWHNNFTVSNINWKGYNTMAFFTAQPDNNLNVILVGTNVESMLDQFVSAAHANSVKALLTIGGWDGSTYWSSSVASTQNRSTFANNVAKFARAHNLDGIDFDWEYPGGGGMPCNTVNPNDTANFLEFITELRQLLPDLILSAAVSVNLFRDTTGHPISDASGFAKQLNWIEVMNYDVFGPSFSTVTGPNAPLDDSCSPYPEGSAMSAVKAWTKAGFPANQIVLGVPSYGHSFSVPRSTAVSSSNQLQIYTSFDKDNTPQGDAWDYVPPGSVDQCGQPEGPNGIFNFWALVGYGYLNSDGSVASGMLSTFDQCSQTPFLYDSKSEVLISYDDPRSFTAKGQYISQAGLRGFSMFEVAGDYNGLLLNTINKAMS</sequence>
<dbReference type="InterPro" id="IPR011583">
    <property type="entry name" value="Chitinase_II/V-like_cat"/>
</dbReference>
<keyword evidence="5 7" id="KW-0326">Glycosidase</keyword>
<organism evidence="11 12">
    <name type="scientific">Scleroderma citrinum Foug A</name>
    <dbReference type="NCBI Taxonomy" id="1036808"/>
    <lineage>
        <taxon>Eukaryota</taxon>
        <taxon>Fungi</taxon>
        <taxon>Dikarya</taxon>
        <taxon>Basidiomycota</taxon>
        <taxon>Agaricomycotina</taxon>
        <taxon>Agaricomycetes</taxon>
        <taxon>Agaricomycetidae</taxon>
        <taxon>Boletales</taxon>
        <taxon>Sclerodermatineae</taxon>
        <taxon>Sclerodermataceae</taxon>
        <taxon>Scleroderma</taxon>
    </lineage>
</organism>
<reference evidence="12" key="2">
    <citation type="submission" date="2015-01" db="EMBL/GenBank/DDBJ databases">
        <title>Evolutionary Origins and Diversification of the Mycorrhizal Mutualists.</title>
        <authorList>
            <consortium name="DOE Joint Genome Institute"/>
            <consortium name="Mycorrhizal Genomics Consortium"/>
            <person name="Kohler A."/>
            <person name="Kuo A."/>
            <person name="Nagy L.G."/>
            <person name="Floudas D."/>
            <person name="Copeland A."/>
            <person name="Barry K.W."/>
            <person name="Cichocki N."/>
            <person name="Veneault-Fourrey C."/>
            <person name="LaButti K."/>
            <person name="Lindquist E.A."/>
            <person name="Lipzen A."/>
            <person name="Lundell T."/>
            <person name="Morin E."/>
            <person name="Murat C."/>
            <person name="Riley R."/>
            <person name="Ohm R."/>
            <person name="Sun H."/>
            <person name="Tunlid A."/>
            <person name="Henrissat B."/>
            <person name="Grigoriev I.V."/>
            <person name="Hibbett D.S."/>
            <person name="Martin F."/>
        </authorList>
    </citation>
    <scope>NUCLEOTIDE SEQUENCE [LARGE SCALE GENOMIC DNA]</scope>
    <source>
        <strain evidence="12">Foug A</strain>
    </source>
</reference>
<feature type="chain" id="PRO_5002160681" evidence="9">
    <location>
        <begin position="19"/>
        <end position="411"/>
    </location>
</feature>
<dbReference type="SUPFAM" id="SSF51445">
    <property type="entry name" value="(Trans)glycosidases"/>
    <property type="match status" value="1"/>
</dbReference>
<keyword evidence="4" id="KW-0119">Carbohydrate metabolism</keyword>